<sequence length="387" mass="42741">MSCVSLAPGGGQVRRPVSRAARRVEGVATFFGTDQLAKGDRALSVRTGHRSEDVFVEARFPRGRHHVHLRGAKNLPRSLAGVNAVSIHSGICLFSENTLRFWDENGGSPPLLRHLTRWPEAVRLSRITVDDEFSLYEYLTAAHLPHTIAEVAATLPASLPLTVVVEVPRVQYYGYLLDAVQRGLVDRELALNWFDLVDARHNRVAQLFRRNVWAELAAVGCADRARVFCPSPGLDLLADHIRRSVAGGTPVRHENLLDLLAGSGDPAWNLLLRLEPPATYPQLNDASYIVEVLRGARARDNLVRGLSIVVDSYEEFPRREHAQRVLDVLSEGALPALGIYSAERLLTADSRGRLDTPYLNGPGRHVVDEAGNVVDLFTLVDQLYGRA</sequence>
<reference evidence="1 2" key="1">
    <citation type="submission" date="2019-02" db="EMBL/GenBank/DDBJ databases">
        <title>Draft genome sequence of Amycolatopsis sp. 8-3EHSu isolated from roots of Suaeda maritima.</title>
        <authorList>
            <person name="Duangmal K."/>
            <person name="Chantavorakit T."/>
        </authorList>
    </citation>
    <scope>NUCLEOTIDE SEQUENCE [LARGE SCALE GENOMIC DNA]</scope>
    <source>
        <strain evidence="1 2">8-3EHSu</strain>
    </source>
</reference>
<dbReference type="RefSeq" id="WP_130474398.1">
    <property type="nucleotide sequence ID" value="NZ_SFCC01000003.1"/>
</dbReference>
<organism evidence="1 2">
    <name type="scientific">Amycolatopsis suaedae</name>
    <dbReference type="NCBI Taxonomy" id="2510978"/>
    <lineage>
        <taxon>Bacteria</taxon>
        <taxon>Bacillati</taxon>
        <taxon>Actinomycetota</taxon>
        <taxon>Actinomycetes</taxon>
        <taxon>Pseudonocardiales</taxon>
        <taxon>Pseudonocardiaceae</taxon>
        <taxon>Amycolatopsis</taxon>
    </lineage>
</organism>
<keyword evidence="2" id="KW-1185">Reference proteome</keyword>
<accession>A0A4Q7J9Y1</accession>
<gene>
    <name evidence="1" type="ORF">EWH70_06755</name>
</gene>
<dbReference type="OrthoDB" id="5176656at2"/>
<dbReference type="AlphaFoldDB" id="A0A4Q7J9Y1"/>
<evidence type="ECO:0000313" key="1">
    <source>
        <dbReference type="EMBL" id="RZQ64600.1"/>
    </source>
</evidence>
<dbReference type="Proteomes" id="UP000292003">
    <property type="component" value="Unassembled WGS sequence"/>
</dbReference>
<protein>
    <submittedName>
        <fullName evidence="1">Uncharacterized protein</fullName>
    </submittedName>
</protein>
<proteinExistence type="predicted"/>
<evidence type="ECO:0000313" key="2">
    <source>
        <dbReference type="Proteomes" id="UP000292003"/>
    </source>
</evidence>
<dbReference type="EMBL" id="SFCC01000003">
    <property type="protein sequence ID" value="RZQ64600.1"/>
    <property type="molecule type" value="Genomic_DNA"/>
</dbReference>
<comment type="caution">
    <text evidence="1">The sequence shown here is derived from an EMBL/GenBank/DDBJ whole genome shotgun (WGS) entry which is preliminary data.</text>
</comment>
<name>A0A4Q7J9Y1_9PSEU</name>